<proteinExistence type="predicted"/>
<gene>
    <name evidence="1" type="ORF">CDL15_Pgr002219</name>
</gene>
<comment type="caution">
    <text evidence="1">The sequence shown here is derived from an EMBL/GenBank/DDBJ whole genome shotgun (WGS) entry which is preliminary data.</text>
</comment>
<dbReference type="AlphaFoldDB" id="A0A218XCJ0"/>
<organism evidence="1 2">
    <name type="scientific">Punica granatum</name>
    <name type="common">Pomegranate</name>
    <dbReference type="NCBI Taxonomy" id="22663"/>
    <lineage>
        <taxon>Eukaryota</taxon>
        <taxon>Viridiplantae</taxon>
        <taxon>Streptophyta</taxon>
        <taxon>Embryophyta</taxon>
        <taxon>Tracheophyta</taxon>
        <taxon>Spermatophyta</taxon>
        <taxon>Magnoliopsida</taxon>
        <taxon>eudicotyledons</taxon>
        <taxon>Gunneridae</taxon>
        <taxon>Pentapetalae</taxon>
        <taxon>rosids</taxon>
        <taxon>malvids</taxon>
        <taxon>Myrtales</taxon>
        <taxon>Lythraceae</taxon>
        <taxon>Punica</taxon>
    </lineage>
</organism>
<name>A0A218XCJ0_PUNGR</name>
<dbReference type="Proteomes" id="UP000197138">
    <property type="component" value="Unassembled WGS sequence"/>
</dbReference>
<dbReference type="EMBL" id="MTKT01002011">
    <property type="protein sequence ID" value="OWM82644.1"/>
    <property type="molecule type" value="Genomic_DNA"/>
</dbReference>
<sequence length="132" mass="15109">MPSKHNCNHLERRCFKCLTEENMRLRQQLRSVLEANAPPQLTTLTLSPYDCMRLAEENIRLQQQLFQLRSAAEAHVEQELYQLRLAFKAKAPLPAMYPWLPSTIVILCPSCKRAFSPAGWPPKSAPTTQSTD</sequence>
<reference evidence="2" key="1">
    <citation type="journal article" date="2017" name="Plant J.">
        <title>The pomegranate (Punica granatum L.) genome and the genomics of punicalagin biosynthesis.</title>
        <authorList>
            <person name="Qin G."/>
            <person name="Xu C."/>
            <person name="Ming R."/>
            <person name="Tang H."/>
            <person name="Guyot R."/>
            <person name="Kramer E.M."/>
            <person name="Hu Y."/>
            <person name="Yi X."/>
            <person name="Qi Y."/>
            <person name="Xu X."/>
            <person name="Gao Z."/>
            <person name="Pan H."/>
            <person name="Jian J."/>
            <person name="Tian Y."/>
            <person name="Yue Z."/>
            <person name="Xu Y."/>
        </authorList>
    </citation>
    <scope>NUCLEOTIDE SEQUENCE [LARGE SCALE GENOMIC DNA]</scope>
    <source>
        <strain evidence="2">cv. Dabenzi</strain>
    </source>
</reference>
<accession>A0A218XCJ0</accession>
<evidence type="ECO:0000313" key="2">
    <source>
        <dbReference type="Proteomes" id="UP000197138"/>
    </source>
</evidence>
<evidence type="ECO:0000313" key="1">
    <source>
        <dbReference type="EMBL" id="OWM82644.1"/>
    </source>
</evidence>
<protein>
    <submittedName>
        <fullName evidence="1">Uncharacterized protein</fullName>
    </submittedName>
</protein>